<reference evidence="2 3" key="1">
    <citation type="submission" date="2024-01" db="EMBL/GenBank/DDBJ databases">
        <title>Horizontal gene transfer in Aeromonas trota.</title>
        <authorList>
            <person name="Otero Olarra J.E."/>
            <person name="Perez Valdespino A."/>
        </authorList>
    </citation>
    <scope>NUCLEOTIDE SEQUENCE [LARGE SCALE GENOMIC DNA]</scope>
    <source>
        <strain evidence="2 3">9.1</strain>
    </source>
</reference>
<keyword evidence="1" id="KW-1133">Transmembrane helix</keyword>
<dbReference type="RefSeq" id="WP_342016552.1">
    <property type="nucleotide sequence ID" value="NZ_JAVTII010000001.1"/>
</dbReference>
<name>A0ABU9J6C7_AEREN</name>
<feature type="transmembrane region" description="Helical" evidence="1">
    <location>
        <begin position="39"/>
        <end position="61"/>
    </location>
</feature>
<organism evidence="2 3">
    <name type="scientific">Aeromonas enteropelogenes</name>
    <name type="common">Aeromonas trota</name>
    <dbReference type="NCBI Taxonomy" id="29489"/>
    <lineage>
        <taxon>Bacteria</taxon>
        <taxon>Pseudomonadati</taxon>
        <taxon>Pseudomonadota</taxon>
        <taxon>Gammaproteobacteria</taxon>
        <taxon>Aeromonadales</taxon>
        <taxon>Aeromonadaceae</taxon>
        <taxon>Aeromonas</taxon>
    </lineage>
</organism>
<dbReference type="Proteomes" id="UP001491613">
    <property type="component" value="Unassembled WGS sequence"/>
</dbReference>
<evidence type="ECO:0000313" key="2">
    <source>
        <dbReference type="EMBL" id="MEL3918142.1"/>
    </source>
</evidence>
<proteinExistence type="predicted"/>
<sequence length="71" mass="7880">MSKEEGMAAVWMVGVATVRSGPPVVVSSMSLAGYSLNDWVLVATLFWIAVQVVWFIWSNIIKPRLQKRGSK</sequence>
<gene>
    <name evidence="2" type="ORF">V1482_01800</name>
</gene>
<keyword evidence="3" id="KW-1185">Reference proteome</keyword>
<accession>A0ABU9J6C7</accession>
<keyword evidence="1" id="KW-0812">Transmembrane</keyword>
<keyword evidence="1" id="KW-0472">Membrane</keyword>
<protein>
    <recommendedName>
        <fullName evidence="4">Holin</fullName>
    </recommendedName>
</protein>
<evidence type="ECO:0000256" key="1">
    <source>
        <dbReference type="SAM" id="Phobius"/>
    </source>
</evidence>
<evidence type="ECO:0008006" key="4">
    <source>
        <dbReference type="Google" id="ProtNLM"/>
    </source>
</evidence>
<evidence type="ECO:0000313" key="3">
    <source>
        <dbReference type="Proteomes" id="UP001491613"/>
    </source>
</evidence>
<comment type="caution">
    <text evidence="2">The sequence shown here is derived from an EMBL/GenBank/DDBJ whole genome shotgun (WGS) entry which is preliminary data.</text>
</comment>
<dbReference type="EMBL" id="JAZDDP010000001">
    <property type="protein sequence ID" value="MEL3918142.1"/>
    <property type="molecule type" value="Genomic_DNA"/>
</dbReference>